<accession>A0A371GD71</accession>
<dbReference type="OrthoDB" id="1747743at2759"/>
<feature type="non-terminal residue" evidence="1">
    <location>
        <position position="1"/>
    </location>
</feature>
<dbReference type="EMBL" id="QJKJ01005916">
    <property type="protein sequence ID" value="RDX88515.1"/>
    <property type="molecule type" value="Genomic_DNA"/>
</dbReference>
<keyword evidence="2" id="KW-1185">Reference proteome</keyword>
<dbReference type="Proteomes" id="UP000257109">
    <property type="component" value="Unassembled WGS sequence"/>
</dbReference>
<dbReference type="PANTHER" id="PTHR35046">
    <property type="entry name" value="ZINC KNUCKLE (CCHC-TYPE) FAMILY PROTEIN"/>
    <property type="match status" value="1"/>
</dbReference>
<name>A0A371GD71_MUCPR</name>
<comment type="caution">
    <text evidence="1">The sequence shown here is derived from an EMBL/GenBank/DDBJ whole genome shotgun (WGS) entry which is preliminary data.</text>
</comment>
<sequence length="193" mass="22190">MKSRSSQEESCSSSDIEFYSEESHYESDLLIVRRLMSSLVGEEVETQKENIFHYRCLVLGKLCSIIIDGESSVNVANLRRKIVVDKQVTLVFILGNYKDEVMYDVVSMEATHILLEGSWQYDRRVTYVGLTNRFTFKHLEHKDVLPKEVPHGLPPLRGTKHHINLTLGATLPNKAIYKINYKEAKEIQHHVAS</sequence>
<protein>
    <submittedName>
        <fullName evidence="1">Uncharacterized protein</fullName>
    </submittedName>
</protein>
<reference evidence="1" key="1">
    <citation type="submission" date="2018-05" db="EMBL/GenBank/DDBJ databases">
        <title>Draft genome of Mucuna pruriens seed.</title>
        <authorList>
            <person name="Nnadi N.E."/>
            <person name="Vos R."/>
            <person name="Hasami M.H."/>
            <person name="Devisetty U.K."/>
            <person name="Aguiy J.C."/>
        </authorList>
    </citation>
    <scope>NUCLEOTIDE SEQUENCE [LARGE SCALE GENOMIC DNA]</scope>
    <source>
        <strain evidence="1">JCA_2017</strain>
    </source>
</reference>
<evidence type="ECO:0000313" key="2">
    <source>
        <dbReference type="Proteomes" id="UP000257109"/>
    </source>
</evidence>
<proteinExistence type="predicted"/>
<gene>
    <name evidence="1" type="ORF">CR513_29878</name>
</gene>
<organism evidence="1 2">
    <name type="scientific">Mucuna pruriens</name>
    <name type="common">Velvet bean</name>
    <name type="synonym">Dolichos pruriens</name>
    <dbReference type="NCBI Taxonomy" id="157652"/>
    <lineage>
        <taxon>Eukaryota</taxon>
        <taxon>Viridiplantae</taxon>
        <taxon>Streptophyta</taxon>
        <taxon>Embryophyta</taxon>
        <taxon>Tracheophyta</taxon>
        <taxon>Spermatophyta</taxon>
        <taxon>Magnoliopsida</taxon>
        <taxon>eudicotyledons</taxon>
        <taxon>Gunneridae</taxon>
        <taxon>Pentapetalae</taxon>
        <taxon>rosids</taxon>
        <taxon>fabids</taxon>
        <taxon>Fabales</taxon>
        <taxon>Fabaceae</taxon>
        <taxon>Papilionoideae</taxon>
        <taxon>50 kb inversion clade</taxon>
        <taxon>NPAAA clade</taxon>
        <taxon>indigoferoid/millettioid clade</taxon>
        <taxon>Phaseoleae</taxon>
        <taxon>Mucuna</taxon>
    </lineage>
</organism>
<dbReference type="AlphaFoldDB" id="A0A371GD71"/>
<evidence type="ECO:0000313" key="1">
    <source>
        <dbReference type="EMBL" id="RDX88515.1"/>
    </source>
</evidence>
<dbReference type="PANTHER" id="PTHR35046:SF9">
    <property type="entry name" value="RNA-DIRECTED DNA POLYMERASE"/>
    <property type="match status" value="1"/>
</dbReference>